<dbReference type="PROSITE" id="PS50222">
    <property type="entry name" value="EF_HAND_2"/>
    <property type="match status" value="2"/>
</dbReference>
<dbReference type="InterPro" id="IPR002048">
    <property type="entry name" value="EF_hand_dom"/>
</dbReference>
<evidence type="ECO:0000256" key="1">
    <source>
        <dbReference type="ARBA" id="ARBA00001946"/>
    </source>
</evidence>
<dbReference type="PROSITE" id="PS00108">
    <property type="entry name" value="PROTEIN_KINASE_ST"/>
    <property type="match status" value="1"/>
</dbReference>
<evidence type="ECO:0000313" key="19">
    <source>
        <dbReference type="Proteomes" id="UP000007800"/>
    </source>
</evidence>
<dbReference type="GO" id="GO:0005509">
    <property type="term" value="F:calcium ion binding"/>
    <property type="evidence" value="ECO:0007669"/>
    <property type="project" value="InterPro"/>
</dbReference>
<evidence type="ECO:0000259" key="16">
    <source>
        <dbReference type="PROSITE" id="PS50011"/>
    </source>
</evidence>
<keyword evidence="8" id="KW-0418">Kinase</keyword>
<dbReference type="SUPFAM" id="SSF47473">
    <property type="entry name" value="EF-hand"/>
    <property type="match status" value="1"/>
</dbReference>
<keyword evidence="6" id="KW-0677">Repeat</keyword>
<dbReference type="EMBL" id="GG680162">
    <property type="protein sequence ID" value="EER06962.1"/>
    <property type="molecule type" value="Genomic_DNA"/>
</dbReference>
<keyword evidence="9" id="KW-0106">Calcium</keyword>
<comment type="catalytic activity">
    <reaction evidence="13">
        <text>L-seryl-[protein] + ATP = O-phospho-L-seryl-[protein] + ADP + H(+)</text>
        <dbReference type="Rhea" id="RHEA:17989"/>
        <dbReference type="Rhea" id="RHEA-COMP:9863"/>
        <dbReference type="Rhea" id="RHEA-COMP:11604"/>
        <dbReference type="ChEBI" id="CHEBI:15378"/>
        <dbReference type="ChEBI" id="CHEBI:29999"/>
        <dbReference type="ChEBI" id="CHEBI:30616"/>
        <dbReference type="ChEBI" id="CHEBI:83421"/>
        <dbReference type="ChEBI" id="CHEBI:456216"/>
        <dbReference type="EC" id="2.7.11.1"/>
    </reaction>
</comment>
<evidence type="ECO:0000259" key="17">
    <source>
        <dbReference type="PROSITE" id="PS50222"/>
    </source>
</evidence>
<dbReference type="GeneID" id="9059166"/>
<dbReference type="SMART" id="SM00054">
    <property type="entry name" value="EFh"/>
    <property type="match status" value="2"/>
</dbReference>
<dbReference type="Gene3D" id="3.30.200.20">
    <property type="entry name" value="Phosphorylase Kinase, domain 1"/>
    <property type="match status" value="1"/>
</dbReference>
<dbReference type="AlphaFoldDB" id="C5L8H3"/>
<feature type="domain" description="EF-hand" evidence="17">
    <location>
        <begin position="99"/>
        <end position="134"/>
    </location>
</feature>
<dbReference type="Pfam" id="PF00069">
    <property type="entry name" value="Pkinase"/>
    <property type="match status" value="1"/>
</dbReference>
<comment type="cofactor">
    <cofactor evidence="1">
        <name>Mg(2+)</name>
        <dbReference type="ChEBI" id="CHEBI:18420"/>
    </cofactor>
</comment>
<dbReference type="SMART" id="SM00220">
    <property type="entry name" value="S_TKc"/>
    <property type="match status" value="1"/>
</dbReference>
<evidence type="ECO:0000256" key="6">
    <source>
        <dbReference type="ARBA" id="ARBA00022737"/>
    </source>
</evidence>
<evidence type="ECO:0000256" key="5">
    <source>
        <dbReference type="ARBA" id="ARBA00022723"/>
    </source>
</evidence>
<evidence type="ECO:0000256" key="12">
    <source>
        <dbReference type="ARBA" id="ARBA00047899"/>
    </source>
</evidence>
<name>C5L8H3_PERM5</name>
<evidence type="ECO:0000256" key="4">
    <source>
        <dbReference type="ARBA" id="ARBA00022679"/>
    </source>
</evidence>
<dbReference type="SUPFAM" id="SSF56112">
    <property type="entry name" value="Protein kinase-like (PK-like)"/>
    <property type="match status" value="1"/>
</dbReference>
<dbReference type="PANTHER" id="PTHR24346:SF30">
    <property type="entry name" value="MATERNAL EMBRYONIC LEUCINE ZIPPER KINASE"/>
    <property type="match status" value="1"/>
</dbReference>
<dbReference type="GO" id="GO:0035556">
    <property type="term" value="P:intracellular signal transduction"/>
    <property type="evidence" value="ECO:0007669"/>
    <property type="project" value="TreeGrafter"/>
</dbReference>
<sequence>MASIPRGTQAFVCSRCNYELCFECARKALVLHNSGKPAITDTRILLRNVDTLLEDKDTLSDTCRRWFNTYDVNKDGYLNFTELTNLCGQLLGDLEVPGLDTQMVEQYMKKYDVDGDERLTPTEFFELFVRLLVKAKSLHAPVAVRREALVGKRSKGSPSARYSLKEDLGHGSFGVAKRVIDKMTKKERVMKIISKNAGHSTQEELELEIECMKKMDHPHILKLFEYYEDRNNMYIITDICEGGDLLKVIEEAHRSRIRKPLTERWICAVFRQALDAVAHCHSHGLIHKDIKAENVLLMNRVPPGKRQKIHEMEPHVILIDFGLAELFDPTRAFQSKVVAGTPYTMAPEIPVMPKGNHAREWLRAIEKGPDWPVLDTSGASPESRKLVREMMW</sequence>
<dbReference type="PANTHER" id="PTHR24346">
    <property type="entry name" value="MAP/MICROTUBULE AFFINITY-REGULATING KINASE"/>
    <property type="match status" value="1"/>
</dbReference>
<dbReference type="InParanoid" id="C5L8H3"/>
<feature type="binding site" evidence="14">
    <location>
        <position position="191"/>
    </location>
    <ligand>
        <name>ATP</name>
        <dbReference type="ChEBI" id="CHEBI:30616"/>
    </ligand>
</feature>
<dbReference type="InterPro" id="IPR011009">
    <property type="entry name" value="Kinase-like_dom_sf"/>
</dbReference>
<keyword evidence="10 14" id="KW-0067">ATP-binding</keyword>
<feature type="domain" description="Protein kinase" evidence="16">
    <location>
        <begin position="162"/>
        <end position="392"/>
    </location>
</feature>
<comment type="catalytic activity">
    <reaction evidence="12">
        <text>L-threonyl-[protein] + ATP = O-phospho-L-threonyl-[protein] + ADP + H(+)</text>
        <dbReference type="Rhea" id="RHEA:46608"/>
        <dbReference type="Rhea" id="RHEA-COMP:11060"/>
        <dbReference type="Rhea" id="RHEA-COMP:11605"/>
        <dbReference type="ChEBI" id="CHEBI:15378"/>
        <dbReference type="ChEBI" id="CHEBI:30013"/>
        <dbReference type="ChEBI" id="CHEBI:30616"/>
        <dbReference type="ChEBI" id="CHEBI:61977"/>
        <dbReference type="ChEBI" id="CHEBI:456216"/>
        <dbReference type="EC" id="2.7.11.1"/>
    </reaction>
</comment>
<dbReference type="PROSITE" id="PS50011">
    <property type="entry name" value="PROTEIN_KINASE_DOM"/>
    <property type="match status" value="1"/>
</dbReference>
<keyword evidence="19" id="KW-1185">Reference proteome</keyword>
<keyword evidence="5" id="KW-0479">Metal-binding</keyword>
<accession>C5L8H3</accession>
<evidence type="ECO:0000313" key="18">
    <source>
        <dbReference type="EMBL" id="EER06962.1"/>
    </source>
</evidence>
<feature type="domain" description="EF-hand" evidence="17">
    <location>
        <begin position="58"/>
        <end position="93"/>
    </location>
</feature>
<dbReference type="EC" id="2.7.11.1" evidence="2"/>
<evidence type="ECO:0000256" key="13">
    <source>
        <dbReference type="ARBA" id="ARBA00048679"/>
    </source>
</evidence>
<keyword evidence="4" id="KW-0808">Transferase</keyword>
<evidence type="ECO:0000256" key="9">
    <source>
        <dbReference type="ARBA" id="ARBA00022837"/>
    </source>
</evidence>
<dbReference type="RefSeq" id="XP_002775146.1">
    <property type="nucleotide sequence ID" value="XM_002775100.1"/>
</dbReference>
<dbReference type="Proteomes" id="UP000007800">
    <property type="component" value="Unassembled WGS sequence"/>
</dbReference>
<dbReference type="OrthoDB" id="424326at2759"/>
<dbReference type="InterPro" id="IPR000719">
    <property type="entry name" value="Prot_kinase_dom"/>
</dbReference>
<dbReference type="Gene3D" id="1.10.510.10">
    <property type="entry name" value="Transferase(Phosphotransferase) domain 1"/>
    <property type="match status" value="1"/>
</dbReference>
<evidence type="ECO:0000256" key="7">
    <source>
        <dbReference type="ARBA" id="ARBA00022741"/>
    </source>
</evidence>
<dbReference type="FunFam" id="3.30.200.20:FF:000315">
    <property type="entry name" value="Calcium-dependent protein kinase 3"/>
    <property type="match status" value="1"/>
</dbReference>
<dbReference type="PROSITE" id="PS00107">
    <property type="entry name" value="PROTEIN_KINASE_ATP"/>
    <property type="match status" value="1"/>
</dbReference>
<dbReference type="InterPro" id="IPR008271">
    <property type="entry name" value="Ser/Thr_kinase_AS"/>
</dbReference>
<gene>
    <name evidence="18" type="ORF">Pmar_PMAR016376</name>
</gene>
<organism evidence="19">
    <name type="scientific">Perkinsus marinus (strain ATCC 50983 / TXsc)</name>
    <dbReference type="NCBI Taxonomy" id="423536"/>
    <lineage>
        <taxon>Eukaryota</taxon>
        <taxon>Sar</taxon>
        <taxon>Alveolata</taxon>
        <taxon>Perkinsozoa</taxon>
        <taxon>Perkinsea</taxon>
        <taxon>Perkinsida</taxon>
        <taxon>Perkinsidae</taxon>
        <taxon>Perkinsus</taxon>
    </lineage>
</organism>
<keyword evidence="3 15" id="KW-0723">Serine/threonine-protein kinase</keyword>
<evidence type="ECO:0000256" key="2">
    <source>
        <dbReference type="ARBA" id="ARBA00012513"/>
    </source>
</evidence>
<dbReference type="InterPro" id="IPR017441">
    <property type="entry name" value="Protein_kinase_ATP_BS"/>
</dbReference>
<evidence type="ECO:0000256" key="10">
    <source>
        <dbReference type="ARBA" id="ARBA00022840"/>
    </source>
</evidence>
<keyword evidence="7 14" id="KW-0547">Nucleotide-binding</keyword>
<dbReference type="Pfam" id="PF13499">
    <property type="entry name" value="EF-hand_7"/>
    <property type="match status" value="1"/>
</dbReference>
<dbReference type="PROSITE" id="PS00018">
    <property type="entry name" value="EF_HAND_1"/>
    <property type="match status" value="1"/>
</dbReference>
<dbReference type="InterPro" id="IPR011992">
    <property type="entry name" value="EF-hand-dom_pair"/>
</dbReference>
<dbReference type="GO" id="GO:0005524">
    <property type="term" value="F:ATP binding"/>
    <property type="evidence" value="ECO:0007669"/>
    <property type="project" value="UniProtKB-UniRule"/>
</dbReference>
<evidence type="ECO:0000256" key="8">
    <source>
        <dbReference type="ARBA" id="ARBA00022777"/>
    </source>
</evidence>
<proteinExistence type="inferred from homology"/>
<dbReference type="Gene3D" id="1.10.238.10">
    <property type="entry name" value="EF-hand"/>
    <property type="match status" value="1"/>
</dbReference>
<evidence type="ECO:0000256" key="11">
    <source>
        <dbReference type="ARBA" id="ARBA00024334"/>
    </source>
</evidence>
<evidence type="ECO:0000256" key="14">
    <source>
        <dbReference type="PROSITE-ProRule" id="PRU10141"/>
    </source>
</evidence>
<evidence type="ECO:0000256" key="3">
    <source>
        <dbReference type="ARBA" id="ARBA00022527"/>
    </source>
</evidence>
<comment type="similarity">
    <text evidence="11">Belongs to the protein kinase superfamily. Ser/Thr protein kinase family. CDPK subfamily.</text>
</comment>
<protein>
    <recommendedName>
        <fullName evidence="2">non-specific serine/threonine protein kinase</fullName>
        <ecNumber evidence="2">2.7.11.1</ecNumber>
    </recommendedName>
</protein>
<reference evidence="18 19" key="1">
    <citation type="submission" date="2008-07" db="EMBL/GenBank/DDBJ databases">
        <authorList>
            <person name="El-Sayed N."/>
            <person name="Caler E."/>
            <person name="Inman J."/>
            <person name="Amedeo P."/>
            <person name="Hass B."/>
            <person name="Wortman J."/>
        </authorList>
    </citation>
    <scope>NUCLEOTIDE SEQUENCE [LARGE SCALE GENOMIC DNA]</scope>
    <source>
        <strain evidence="19">ATCC 50983 / TXsc</strain>
    </source>
</reference>
<dbReference type="GO" id="GO:0005737">
    <property type="term" value="C:cytoplasm"/>
    <property type="evidence" value="ECO:0007669"/>
    <property type="project" value="TreeGrafter"/>
</dbReference>
<evidence type="ECO:0000256" key="15">
    <source>
        <dbReference type="RuleBase" id="RU000304"/>
    </source>
</evidence>
<dbReference type="InterPro" id="IPR018247">
    <property type="entry name" value="EF_Hand_1_Ca_BS"/>
</dbReference>
<dbReference type="GO" id="GO:0004674">
    <property type="term" value="F:protein serine/threonine kinase activity"/>
    <property type="evidence" value="ECO:0007669"/>
    <property type="project" value="UniProtKB-KW"/>
</dbReference>